<evidence type="ECO:0000313" key="1">
    <source>
        <dbReference type="EMBL" id="KAF7301108.1"/>
    </source>
</evidence>
<reference evidence="1" key="1">
    <citation type="submission" date="2020-05" db="EMBL/GenBank/DDBJ databases">
        <title>Mycena genomes resolve the evolution of fungal bioluminescence.</title>
        <authorList>
            <person name="Tsai I.J."/>
        </authorList>
    </citation>
    <scope>NUCLEOTIDE SEQUENCE</scope>
    <source>
        <strain evidence="1">171206Taipei</strain>
    </source>
</reference>
<sequence length="241" mass="26944">MEHTELLNYITHLPLDLPGSLFHDKPKNSGTARVSAASVNHFAEDVPDQIQKDILNSTLFAQRAANAKYPGDQSGSKEWYNFYTDILSKLGWNILNFRRDQVDNASASGTCSELVLSLLMGFLSPNEVDLFKDVLEGLKNAKSATKIFESSANNDKSANFQCGSIRMNGNFAEMKLGVYTFSTTAHIQNVLFWSWKDQTVNFYAGTATLLFNESMYAKVREAIMDRLGNNMLDFIDNVPLS</sequence>
<dbReference type="Proteomes" id="UP000636479">
    <property type="component" value="Unassembled WGS sequence"/>
</dbReference>
<dbReference type="RefSeq" id="XP_037219108.1">
    <property type="nucleotide sequence ID" value="XM_037363464.1"/>
</dbReference>
<organism evidence="1 2">
    <name type="scientific">Mycena indigotica</name>
    <dbReference type="NCBI Taxonomy" id="2126181"/>
    <lineage>
        <taxon>Eukaryota</taxon>
        <taxon>Fungi</taxon>
        <taxon>Dikarya</taxon>
        <taxon>Basidiomycota</taxon>
        <taxon>Agaricomycotina</taxon>
        <taxon>Agaricomycetes</taxon>
        <taxon>Agaricomycetidae</taxon>
        <taxon>Agaricales</taxon>
        <taxon>Marasmiineae</taxon>
        <taxon>Mycenaceae</taxon>
        <taxon>Mycena</taxon>
    </lineage>
</organism>
<dbReference type="OrthoDB" id="3033106at2759"/>
<gene>
    <name evidence="1" type="ORF">MIND_00674800</name>
</gene>
<dbReference type="GeneID" id="59345980"/>
<dbReference type="AlphaFoldDB" id="A0A8H6SK52"/>
<keyword evidence="2" id="KW-1185">Reference proteome</keyword>
<proteinExistence type="predicted"/>
<protein>
    <submittedName>
        <fullName evidence="1">Peptidase C14, caspase catalytic subunit p20</fullName>
    </submittedName>
</protein>
<comment type="caution">
    <text evidence="1">The sequence shown here is derived from an EMBL/GenBank/DDBJ whole genome shotgun (WGS) entry which is preliminary data.</text>
</comment>
<dbReference type="EMBL" id="JACAZF010000006">
    <property type="protein sequence ID" value="KAF7301108.1"/>
    <property type="molecule type" value="Genomic_DNA"/>
</dbReference>
<accession>A0A8H6SK52</accession>
<name>A0A8H6SK52_9AGAR</name>
<evidence type="ECO:0000313" key="2">
    <source>
        <dbReference type="Proteomes" id="UP000636479"/>
    </source>
</evidence>